<dbReference type="Gene3D" id="3.40.50.1000">
    <property type="entry name" value="HAD superfamily/HAD-like"/>
    <property type="match status" value="1"/>
</dbReference>
<dbReference type="InterPro" id="IPR036412">
    <property type="entry name" value="HAD-like_sf"/>
</dbReference>
<keyword evidence="2" id="KW-1185">Reference proteome</keyword>
<dbReference type="Gene3D" id="3.30.1240.10">
    <property type="match status" value="1"/>
</dbReference>
<dbReference type="PANTHER" id="PTHR10000:SF53">
    <property type="entry name" value="5-AMINO-6-(5-PHOSPHO-D-RIBITYLAMINO)URACIL PHOSPHATASE YBJI-RELATED"/>
    <property type="match status" value="1"/>
</dbReference>
<reference evidence="1" key="2">
    <citation type="submission" date="2020-09" db="EMBL/GenBank/DDBJ databases">
        <authorList>
            <person name="Sun Q."/>
            <person name="Kim S."/>
        </authorList>
    </citation>
    <scope>NUCLEOTIDE SEQUENCE</scope>
    <source>
        <strain evidence="1">KCTC 32182</strain>
    </source>
</reference>
<sequence length="250" mass="27555">MNLIFDLDGTLVFQGKPVSPSISDALHDLRLDGHTIGFASARPHRDMLPVLDERFHDALLIGANGAMTCEGGVPVRLNCLPPETYDSLRDLAARYRAAYLVDLVWDYHVSGDTSHPFFSLIDPGCLGRHVEHHEVENPVKFLVAHCDDPAGFRREVQSLSVAVHQHSDMQLFDMTCHGVDKMSALADYGVGAGQFVCFGNDFNDMPMFRHAAHSVQIGEHPGLAELASERLPSGPGFDTRLIETLRRLAT</sequence>
<dbReference type="PANTHER" id="PTHR10000">
    <property type="entry name" value="PHOSPHOSERINE PHOSPHATASE"/>
    <property type="match status" value="1"/>
</dbReference>
<dbReference type="Proteomes" id="UP000645257">
    <property type="component" value="Unassembled WGS sequence"/>
</dbReference>
<dbReference type="GO" id="GO:0000287">
    <property type="term" value="F:magnesium ion binding"/>
    <property type="evidence" value="ECO:0007669"/>
    <property type="project" value="TreeGrafter"/>
</dbReference>
<dbReference type="Pfam" id="PF08282">
    <property type="entry name" value="Hydrolase_3"/>
    <property type="match status" value="1"/>
</dbReference>
<evidence type="ECO:0000313" key="2">
    <source>
        <dbReference type="Proteomes" id="UP000645257"/>
    </source>
</evidence>
<dbReference type="EMBL" id="BMYX01000023">
    <property type="protein sequence ID" value="GGY26820.1"/>
    <property type="molecule type" value="Genomic_DNA"/>
</dbReference>
<accession>A0A918UBP0</accession>
<dbReference type="AlphaFoldDB" id="A0A918UBP0"/>
<proteinExistence type="predicted"/>
<organism evidence="1 2">
    <name type="scientific">Paludibacterium paludis</name>
    <dbReference type="NCBI Taxonomy" id="1225769"/>
    <lineage>
        <taxon>Bacteria</taxon>
        <taxon>Pseudomonadati</taxon>
        <taxon>Pseudomonadota</taxon>
        <taxon>Betaproteobacteria</taxon>
        <taxon>Neisseriales</taxon>
        <taxon>Chromobacteriaceae</taxon>
        <taxon>Paludibacterium</taxon>
    </lineage>
</organism>
<evidence type="ECO:0000313" key="1">
    <source>
        <dbReference type="EMBL" id="GGY26820.1"/>
    </source>
</evidence>
<dbReference type="GO" id="GO:0005829">
    <property type="term" value="C:cytosol"/>
    <property type="evidence" value="ECO:0007669"/>
    <property type="project" value="TreeGrafter"/>
</dbReference>
<dbReference type="GO" id="GO:0016791">
    <property type="term" value="F:phosphatase activity"/>
    <property type="evidence" value="ECO:0007669"/>
    <property type="project" value="TreeGrafter"/>
</dbReference>
<keyword evidence="1" id="KW-0378">Hydrolase</keyword>
<gene>
    <name evidence="1" type="ORF">GCM10011289_33000</name>
</gene>
<dbReference type="SUPFAM" id="SSF56784">
    <property type="entry name" value="HAD-like"/>
    <property type="match status" value="1"/>
</dbReference>
<dbReference type="RefSeq" id="WP_189536375.1">
    <property type="nucleotide sequence ID" value="NZ_BMYX01000023.1"/>
</dbReference>
<reference evidence="1" key="1">
    <citation type="journal article" date="2014" name="Int. J. Syst. Evol. Microbiol.">
        <title>Complete genome sequence of Corynebacterium casei LMG S-19264T (=DSM 44701T), isolated from a smear-ripened cheese.</title>
        <authorList>
            <consortium name="US DOE Joint Genome Institute (JGI-PGF)"/>
            <person name="Walter F."/>
            <person name="Albersmeier A."/>
            <person name="Kalinowski J."/>
            <person name="Ruckert C."/>
        </authorList>
    </citation>
    <scope>NUCLEOTIDE SEQUENCE</scope>
    <source>
        <strain evidence="1">KCTC 32182</strain>
    </source>
</reference>
<dbReference type="InterPro" id="IPR023214">
    <property type="entry name" value="HAD_sf"/>
</dbReference>
<protein>
    <submittedName>
        <fullName evidence="1">Hydrolase</fullName>
    </submittedName>
</protein>
<comment type="caution">
    <text evidence="1">The sequence shown here is derived from an EMBL/GenBank/DDBJ whole genome shotgun (WGS) entry which is preliminary data.</text>
</comment>
<name>A0A918UBP0_9NEIS</name>